<feature type="transmembrane region" description="Helical" evidence="1">
    <location>
        <begin position="187"/>
        <end position="205"/>
    </location>
</feature>
<keyword evidence="1" id="KW-0812">Transmembrane</keyword>
<keyword evidence="1" id="KW-0472">Membrane</keyword>
<dbReference type="EMBL" id="CP013910">
    <property type="protein sequence ID" value="ALW88563.1"/>
    <property type="molecule type" value="Genomic_DNA"/>
</dbReference>
<accession>A0ABM5X4M0</accession>
<feature type="transmembrane region" description="Helical" evidence="1">
    <location>
        <begin position="21"/>
        <end position="48"/>
    </location>
</feature>
<evidence type="ECO:0000256" key="1">
    <source>
        <dbReference type="SAM" id="Phobius"/>
    </source>
</evidence>
<protein>
    <recommendedName>
        <fullName evidence="4">ABC transporter</fullName>
    </recommendedName>
</protein>
<evidence type="ECO:0008006" key="4">
    <source>
        <dbReference type="Google" id="ProtNLM"/>
    </source>
</evidence>
<evidence type="ECO:0000313" key="3">
    <source>
        <dbReference type="Proteomes" id="UP000060071"/>
    </source>
</evidence>
<feature type="transmembrane region" description="Helical" evidence="1">
    <location>
        <begin position="120"/>
        <end position="144"/>
    </location>
</feature>
<feature type="transmembrane region" description="Helical" evidence="1">
    <location>
        <begin position="60"/>
        <end position="81"/>
    </location>
</feature>
<feature type="transmembrane region" description="Helical" evidence="1">
    <location>
        <begin position="274"/>
        <end position="301"/>
    </location>
</feature>
<gene>
    <name evidence="2" type="ORF">AUC44_06380</name>
</gene>
<proteinExistence type="predicted"/>
<dbReference type="RefSeq" id="WP_062157891.1">
    <property type="nucleotide sequence ID" value="NZ_CP013910.1"/>
</dbReference>
<feature type="transmembrane region" description="Helical" evidence="1">
    <location>
        <begin position="337"/>
        <end position="363"/>
    </location>
</feature>
<evidence type="ECO:0000313" key="2">
    <source>
        <dbReference type="EMBL" id="ALW88563.1"/>
    </source>
</evidence>
<keyword evidence="1" id="KW-1133">Transmembrane helix</keyword>
<keyword evidence="3" id="KW-1185">Reference proteome</keyword>
<sequence length="420" mass="42717">MSPAGRLWLSWWWRATRREMAWAWGAWRLGGAPLMLAFLLGCAGVALVSGWPLLPPAPVAVPWALLAALACGWLLSGLGGSRPGLHPRGLEWAALRGPVAPAWALAPALARAALPGALTGLALGAGLLAWSPALWPLALSLPWLGAGGRMLHAARHVRRLDGRTGWPVTALAALPLLALLHPALLPVGAALAAVVAGVTWARTLADDLPPRLSAQLEVEAVRAGARRFGLPVPDVNADGYQPPRRWVPALRRVSPGGALWWRGALHLTRRRSRLLWGVLGAALAGAGVALGQPVLAALLLLPALGLRAPTDRPAAPCPGRRARLAGHLPAGLTLGGAALLGAALAGGGALPLLTAVLTPWAALGVRSALGESVGDAGLVGQLPFAAALAPGVSAALLGGFGAAALTPLALLALGWAALAF</sequence>
<organism evidence="2 3">
    <name type="scientific">Deinococcus actinosclerus</name>
    <dbReference type="NCBI Taxonomy" id="1768108"/>
    <lineage>
        <taxon>Bacteria</taxon>
        <taxon>Thermotogati</taxon>
        <taxon>Deinococcota</taxon>
        <taxon>Deinococci</taxon>
        <taxon>Deinococcales</taxon>
        <taxon>Deinococcaceae</taxon>
        <taxon>Deinococcus</taxon>
    </lineage>
</organism>
<feature type="transmembrane region" description="Helical" evidence="1">
    <location>
        <begin position="384"/>
        <end position="417"/>
    </location>
</feature>
<name>A0ABM5X4M0_9DEIO</name>
<dbReference type="Proteomes" id="UP000060071">
    <property type="component" value="Chromosome"/>
</dbReference>
<reference evidence="2 3" key="1">
    <citation type="submission" date="2015-12" db="EMBL/GenBank/DDBJ databases">
        <authorList>
            <person name="Kim M.K."/>
            <person name="Srinivasan S."/>
            <person name="Lee J.-J."/>
            <person name="Kim K."/>
        </authorList>
    </citation>
    <scope>NUCLEOTIDE SEQUENCE [LARGE SCALE GENOMIC DNA]</scope>
    <source>
        <strain evidence="2 3">BM2</strain>
    </source>
</reference>